<reference evidence="2 3" key="1">
    <citation type="submission" date="2012-04" db="EMBL/GenBank/DDBJ databases">
        <title>The Genome Sequence of Saprolegnia declina VS20.</title>
        <authorList>
            <consortium name="The Broad Institute Genome Sequencing Platform"/>
            <person name="Russ C."/>
            <person name="Nusbaum C."/>
            <person name="Tyler B."/>
            <person name="van West P."/>
            <person name="Dieguez-Uribeondo J."/>
            <person name="de Bruijn I."/>
            <person name="Tripathy S."/>
            <person name="Jiang R."/>
            <person name="Young S.K."/>
            <person name="Zeng Q."/>
            <person name="Gargeya S."/>
            <person name="Fitzgerald M."/>
            <person name="Haas B."/>
            <person name="Abouelleil A."/>
            <person name="Alvarado L."/>
            <person name="Arachchi H.M."/>
            <person name="Berlin A."/>
            <person name="Chapman S.B."/>
            <person name="Goldberg J."/>
            <person name="Griggs A."/>
            <person name="Gujja S."/>
            <person name="Hansen M."/>
            <person name="Howarth C."/>
            <person name="Imamovic A."/>
            <person name="Larimer J."/>
            <person name="McCowen C."/>
            <person name="Montmayeur A."/>
            <person name="Murphy C."/>
            <person name="Neiman D."/>
            <person name="Pearson M."/>
            <person name="Priest M."/>
            <person name="Roberts A."/>
            <person name="Saif S."/>
            <person name="Shea T."/>
            <person name="Sisk P."/>
            <person name="Sykes S."/>
            <person name="Wortman J."/>
            <person name="Nusbaum C."/>
            <person name="Birren B."/>
        </authorList>
    </citation>
    <scope>NUCLEOTIDE SEQUENCE [LARGE SCALE GENOMIC DNA]</scope>
    <source>
        <strain evidence="2 3">VS20</strain>
    </source>
</reference>
<protein>
    <recommendedName>
        <fullName evidence="1">DUF6604 domain-containing protein</fullName>
    </recommendedName>
</protein>
<sequence length="325" mass="34752">MPIFDLYKAATDAVLKGLQKASGAKKAKAAAWTTGHIYAAALACQHTAFALLPRASAPAGARRGHCRVTRVTCFLNLLRAIQARLAPLATTRRRSPRLDIAFDALVIDDDDKDNDGNDDDHDDMPPFDVAQYTVPAASPTPDEAARDARLADYEAAQFRAACCFMDMDELMSDVVAAWTAVKQQQSSLVAATAVTNHCVRVADALASELTLELPFLTQLGAMSFLADNSEALRTLVLEHAVPLAEAVAFINTLQHNLAKPEPIPNHEAEKVASTSLGVPRRTPPPSWPLCGATPGRTLRDWHGRAISTTSSRSSAGSFLAPTGST</sequence>
<proteinExistence type="predicted"/>
<dbReference type="InterPro" id="IPR046539">
    <property type="entry name" value="DUF6604"/>
</dbReference>
<dbReference type="Pfam" id="PF20253">
    <property type="entry name" value="DUF6604"/>
    <property type="match status" value="1"/>
</dbReference>
<organism evidence="2 3">
    <name type="scientific">Saprolegnia diclina (strain VS20)</name>
    <dbReference type="NCBI Taxonomy" id="1156394"/>
    <lineage>
        <taxon>Eukaryota</taxon>
        <taxon>Sar</taxon>
        <taxon>Stramenopiles</taxon>
        <taxon>Oomycota</taxon>
        <taxon>Saprolegniomycetes</taxon>
        <taxon>Saprolegniales</taxon>
        <taxon>Saprolegniaceae</taxon>
        <taxon>Saprolegnia</taxon>
    </lineage>
</organism>
<dbReference type="RefSeq" id="XP_008607538.1">
    <property type="nucleotide sequence ID" value="XM_008609316.1"/>
</dbReference>
<evidence type="ECO:0000313" key="2">
    <source>
        <dbReference type="EMBL" id="EQC38714.1"/>
    </source>
</evidence>
<feature type="domain" description="DUF6604" evidence="1">
    <location>
        <begin position="74"/>
        <end position="209"/>
    </location>
</feature>
<dbReference type="Proteomes" id="UP000030762">
    <property type="component" value="Unassembled WGS sequence"/>
</dbReference>
<name>T0QKX3_SAPDV</name>
<dbReference type="OrthoDB" id="10659643at2759"/>
<dbReference type="EMBL" id="JH767140">
    <property type="protein sequence ID" value="EQC38714.1"/>
    <property type="molecule type" value="Genomic_DNA"/>
</dbReference>
<accession>T0QKX3</accession>
<dbReference type="VEuPathDB" id="FungiDB:SDRG_03679"/>
<evidence type="ECO:0000313" key="3">
    <source>
        <dbReference type="Proteomes" id="UP000030762"/>
    </source>
</evidence>
<gene>
    <name evidence="2" type="ORF">SDRG_03679</name>
</gene>
<dbReference type="AlphaFoldDB" id="T0QKX3"/>
<dbReference type="GeneID" id="19944406"/>
<keyword evidence="3" id="KW-1185">Reference proteome</keyword>
<dbReference type="InParanoid" id="T0QKX3"/>
<evidence type="ECO:0000259" key="1">
    <source>
        <dbReference type="Pfam" id="PF20253"/>
    </source>
</evidence>